<evidence type="ECO:0000313" key="4">
    <source>
        <dbReference type="Proteomes" id="UP000006008"/>
    </source>
</evidence>
<feature type="domain" description="DUF4114" evidence="1">
    <location>
        <begin position="319"/>
        <end position="397"/>
    </location>
</feature>
<dbReference type="Pfam" id="PF13448">
    <property type="entry name" value="DUF4114"/>
    <property type="match status" value="1"/>
</dbReference>
<comment type="caution">
    <text evidence="3">The sequence shown here is derived from an EMBL/GenBank/DDBJ whole genome shotgun (WGS) entry which is preliminary data.</text>
</comment>
<dbReference type="PATRIC" id="fig|742725.3.peg.1817"/>
<accession>G5HAQ8</accession>
<dbReference type="InterPro" id="IPR032295">
    <property type="entry name" value="DUF4842"/>
</dbReference>
<proteinExistence type="predicted"/>
<protein>
    <recommendedName>
        <fullName evidence="5">DUF4842 domain-containing protein</fullName>
    </recommendedName>
</protein>
<dbReference type="GeneID" id="92815247"/>
<dbReference type="STRING" id="742725.HMPREF9450_01723"/>
<evidence type="ECO:0000259" key="1">
    <source>
        <dbReference type="Pfam" id="PF13448"/>
    </source>
</evidence>
<keyword evidence="4" id="KW-1185">Reference proteome</keyword>
<dbReference type="AlphaFoldDB" id="G5HAQ8"/>
<dbReference type="InterPro" id="IPR025193">
    <property type="entry name" value="DUF4114"/>
</dbReference>
<feature type="domain" description="DUF4842" evidence="2">
    <location>
        <begin position="460"/>
        <end position="661"/>
    </location>
</feature>
<gene>
    <name evidence="3" type="ORF">HMPREF9450_01723</name>
</gene>
<dbReference type="OrthoDB" id="1204817at2"/>
<dbReference type="InterPro" id="IPR031025">
    <property type="entry name" value="LruC_dom"/>
</dbReference>
<organism evidence="3 4">
    <name type="scientific">Alistipes indistinctus YIT 12060</name>
    <dbReference type="NCBI Taxonomy" id="742725"/>
    <lineage>
        <taxon>Bacteria</taxon>
        <taxon>Pseudomonadati</taxon>
        <taxon>Bacteroidota</taxon>
        <taxon>Bacteroidia</taxon>
        <taxon>Bacteroidales</taxon>
        <taxon>Rikenellaceae</taxon>
        <taxon>Alistipes</taxon>
    </lineage>
</organism>
<dbReference type="PROSITE" id="PS51257">
    <property type="entry name" value="PROKAR_LIPOPROTEIN"/>
    <property type="match status" value="1"/>
</dbReference>
<name>G5HAQ8_9BACT</name>
<dbReference type="HOGENOM" id="CLU_026148_0_0_10"/>
<dbReference type="NCBIfam" id="TIGR04456">
    <property type="entry name" value="LruC_dom"/>
    <property type="match status" value="1"/>
</dbReference>
<sequence>MKAKESLFLLLSGITAFTVLMTGCVKQPDYSGPDDNGQGGGNGFDYATVADVKINVDYSMKGNKAVFEVFAENPVIEKDGLLVRKEGVKSLLKAYTDRDSKYSGVVNLPTATDRVWLYSESYGLPTCVETQVTASGISFNLDSFLENLASQRKDRTAAAAQASLTRGGSTPDNILNVQTPLGGYDIDGKPDYLEKNAATVPDGLMNRVQNVLLPGTNNSQYALPAEKVNIEITQEASLKLVFLSELSQWANAIGYYYYETGHAPKTLQEFLDLPKYVALPNCSMYNGNYEYPGYTPPLKPGMQVRLKYFGQDGQPSDKFPAGITVGWFIMPSGFKISWGQLILPTNFGTFKSSNSDFNNYQEKVCVSLYDKASGKTVIGFEDGADSDYKDVLFYLDADPKGGIDDSDKPVIDPGEEYPDITGDPIEGTLAFEDLWPSQGDYDMNDVVVAYSTTFTTDKDNKLIAMKDVFTPLHSGGSLKSAFGYQLDMPTTAVKNVTIDHFSSSAQTVGGLESNQSKAVIMLFDDIHQAVAQGPITVVTELDGSVSMDKTTRKSLYNPFVCVSSEGFAPGVLRKEVHLTNYAPTLLADPYPFGRNDDKSSVDKQGNPTGPYYYVTADLHPFAIDLPVPDYHIPDESVKIDDFYPDFAGWVTSKGEKNKEWYLKPAK</sequence>
<dbReference type="Proteomes" id="UP000006008">
    <property type="component" value="Unassembled WGS sequence"/>
</dbReference>
<dbReference type="Pfam" id="PF16130">
    <property type="entry name" value="DUF4842"/>
    <property type="match status" value="1"/>
</dbReference>
<dbReference type="eggNOG" id="COG3391">
    <property type="taxonomic scope" value="Bacteria"/>
</dbReference>
<dbReference type="RefSeq" id="WP_009134529.1">
    <property type="nucleotide sequence ID" value="NZ_CP102250.1"/>
</dbReference>
<dbReference type="EMBL" id="ADLD01000013">
    <property type="protein sequence ID" value="EHB91674.1"/>
    <property type="molecule type" value="Genomic_DNA"/>
</dbReference>
<evidence type="ECO:0000259" key="2">
    <source>
        <dbReference type="Pfam" id="PF16130"/>
    </source>
</evidence>
<evidence type="ECO:0000313" key="3">
    <source>
        <dbReference type="EMBL" id="EHB91674.1"/>
    </source>
</evidence>
<evidence type="ECO:0008006" key="5">
    <source>
        <dbReference type="Google" id="ProtNLM"/>
    </source>
</evidence>
<reference evidence="3 4" key="1">
    <citation type="submission" date="2011-08" db="EMBL/GenBank/DDBJ databases">
        <title>The Genome Sequence of Alistipes indistinctus YIT 12060.</title>
        <authorList>
            <consortium name="The Broad Institute Genome Sequencing Platform"/>
            <person name="Earl A."/>
            <person name="Ward D."/>
            <person name="Feldgarden M."/>
            <person name="Gevers D."/>
            <person name="Morotomi M."/>
            <person name="Young S.K."/>
            <person name="Zeng Q."/>
            <person name="Gargeya S."/>
            <person name="Fitzgerald M."/>
            <person name="Haas B."/>
            <person name="Abouelleil A."/>
            <person name="Alvarado L."/>
            <person name="Arachchi H.M."/>
            <person name="Berlin A."/>
            <person name="Brown A."/>
            <person name="Chapman S.B."/>
            <person name="Chen Z."/>
            <person name="Dunbar C."/>
            <person name="Freedman E."/>
            <person name="Gearin G."/>
            <person name="Gellesch M."/>
            <person name="Goldberg J."/>
            <person name="Griggs A."/>
            <person name="Gujja S."/>
            <person name="Heiman D."/>
            <person name="Howarth C."/>
            <person name="Larson L."/>
            <person name="Lui A."/>
            <person name="MacDonald P.J.P."/>
            <person name="Montmayeur A."/>
            <person name="Murphy C."/>
            <person name="Neiman D."/>
            <person name="Pearson M."/>
            <person name="Priest M."/>
            <person name="Roberts A."/>
            <person name="Saif S."/>
            <person name="Shea T."/>
            <person name="Shenoy N."/>
            <person name="Sisk P."/>
            <person name="Stolte C."/>
            <person name="Sykes S."/>
            <person name="Wortman J."/>
            <person name="Nusbaum C."/>
            <person name="Birren B."/>
        </authorList>
    </citation>
    <scope>NUCLEOTIDE SEQUENCE [LARGE SCALE GENOMIC DNA]</scope>
    <source>
        <strain evidence="3 4">YIT 12060</strain>
    </source>
</reference>